<proteinExistence type="predicted"/>
<protein>
    <submittedName>
        <fullName evidence="1">Uncharacterized protein</fullName>
    </submittedName>
</protein>
<accession>A0ABW0IQE9</accession>
<dbReference type="RefSeq" id="WP_377798932.1">
    <property type="nucleotide sequence ID" value="NZ_JBHSLW010000018.1"/>
</dbReference>
<keyword evidence="2" id="KW-1185">Reference proteome</keyword>
<comment type="caution">
    <text evidence="1">The sequence shown here is derived from an EMBL/GenBank/DDBJ whole genome shotgun (WGS) entry which is preliminary data.</text>
</comment>
<evidence type="ECO:0000313" key="2">
    <source>
        <dbReference type="Proteomes" id="UP001596053"/>
    </source>
</evidence>
<gene>
    <name evidence="1" type="ORF">ACFPOB_13235</name>
</gene>
<sequence length="40" mass="4356">MSLTHVDLTPAHRVAENAGKGLRRRLRLGEAEDGGDRRSG</sequence>
<evidence type="ECO:0000313" key="1">
    <source>
        <dbReference type="EMBL" id="MFC5420523.1"/>
    </source>
</evidence>
<dbReference type="EMBL" id="JBHSLW010000018">
    <property type="protein sequence ID" value="MFC5420523.1"/>
    <property type="molecule type" value="Genomic_DNA"/>
</dbReference>
<name>A0ABW0IQE9_9HYPH</name>
<dbReference type="Proteomes" id="UP001596053">
    <property type="component" value="Unassembled WGS sequence"/>
</dbReference>
<reference evidence="2" key="1">
    <citation type="journal article" date="2019" name="Int. J. Syst. Evol. Microbiol.">
        <title>The Global Catalogue of Microorganisms (GCM) 10K type strain sequencing project: providing services to taxonomists for standard genome sequencing and annotation.</title>
        <authorList>
            <consortium name="The Broad Institute Genomics Platform"/>
            <consortium name="The Broad Institute Genome Sequencing Center for Infectious Disease"/>
            <person name="Wu L."/>
            <person name="Ma J."/>
        </authorList>
    </citation>
    <scope>NUCLEOTIDE SEQUENCE [LARGE SCALE GENOMIC DNA]</scope>
    <source>
        <strain evidence="2">NCAIM B.01391</strain>
    </source>
</reference>
<organism evidence="1 2">
    <name type="scientific">Bosea eneae</name>
    <dbReference type="NCBI Taxonomy" id="151454"/>
    <lineage>
        <taxon>Bacteria</taxon>
        <taxon>Pseudomonadati</taxon>
        <taxon>Pseudomonadota</taxon>
        <taxon>Alphaproteobacteria</taxon>
        <taxon>Hyphomicrobiales</taxon>
        <taxon>Boseaceae</taxon>
        <taxon>Bosea</taxon>
    </lineage>
</organism>